<keyword evidence="11" id="KW-1185">Reference proteome</keyword>
<proteinExistence type="inferred from homology"/>
<dbReference type="Pfam" id="PF00528">
    <property type="entry name" value="BPD_transp_1"/>
    <property type="match status" value="1"/>
</dbReference>
<feature type="transmembrane region" description="Helical" evidence="7">
    <location>
        <begin position="172"/>
        <end position="190"/>
    </location>
</feature>
<dbReference type="OrthoDB" id="9778910at2"/>
<dbReference type="RefSeq" id="WP_019193224.1">
    <property type="nucleotide sequence ID" value="NZ_LT629765.1"/>
</dbReference>
<evidence type="ECO:0000256" key="1">
    <source>
        <dbReference type="ARBA" id="ARBA00004651"/>
    </source>
</evidence>
<feature type="transmembrane region" description="Helical" evidence="7">
    <location>
        <begin position="256"/>
        <end position="282"/>
    </location>
</feature>
<evidence type="ECO:0000256" key="4">
    <source>
        <dbReference type="ARBA" id="ARBA00022692"/>
    </source>
</evidence>
<evidence type="ECO:0000256" key="8">
    <source>
        <dbReference type="SAM" id="MobiDB-lite"/>
    </source>
</evidence>
<evidence type="ECO:0000313" key="10">
    <source>
        <dbReference type="EMBL" id="SDR81015.1"/>
    </source>
</evidence>
<dbReference type="GO" id="GO:0055085">
    <property type="term" value="P:transmembrane transport"/>
    <property type="evidence" value="ECO:0007669"/>
    <property type="project" value="InterPro"/>
</dbReference>
<comment type="subcellular location">
    <subcellularLocation>
        <location evidence="1 7">Cell membrane</location>
        <topology evidence="1 7">Multi-pass membrane protein</topology>
    </subcellularLocation>
</comment>
<dbReference type="Proteomes" id="UP000182237">
    <property type="component" value="Chromosome I"/>
</dbReference>
<dbReference type="PANTHER" id="PTHR43163:SF6">
    <property type="entry name" value="DIPEPTIDE TRANSPORT SYSTEM PERMEASE PROTEIN DPPB-RELATED"/>
    <property type="match status" value="1"/>
</dbReference>
<evidence type="ECO:0000313" key="11">
    <source>
        <dbReference type="Proteomes" id="UP000182237"/>
    </source>
</evidence>
<gene>
    <name evidence="10" type="ORF">SAMN04488539_0417</name>
</gene>
<keyword evidence="2 7" id="KW-0813">Transport</keyword>
<feature type="transmembrane region" description="Helical" evidence="7">
    <location>
        <begin position="130"/>
        <end position="152"/>
    </location>
</feature>
<keyword evidence="5 7" id="KW-1133">Transmembrane helix</keyword>
<dbReference type="GO" id="GO:0005886">
    <property type="term" value="C:plasma membrane"/>
    <property type="evidence" value="ECO:0007669"/>
    <property type="project" value="UniProtKB-SubCell"/>
</dbReference>
<dbReference type="InterPro" id="IPR000515">
    <property type="entry name" value="MetI-like"/>
</dbReference>
<organism evidence="10 11">
    <name type="scientific">Corynebacterium timonense</name>
    <dbReference type="NCBI Taxonomy" id="441500"/>
    <lineage>
        <taxon>Bacteria</taxon>
        <taxon>Bacillati</taxon>
        <taxon>Actinomycetota</taxon>
        <taxon>Actinomycetes</taxon>
        <taxon>Mycobacteriales</taxon>
        <taxon>Corynebacteriaceae</taxon>
        <taxon>Corynebacterium</taxon>
    </lineage>
</organism>
<evidence type="ECO:0000256" key="7">
    <source>
        <dbReference type="RuleBase" id="RU363032"/>
    </source>
</evidence>
<comment type="similarity">
    <text evidence="7">Belongs to the binding-protein-dependent transport system permease family.</text>
</comment>
<feature type="transmembrane region" description="Helical" evidence="7">
    <location>
        <begin position="91"/>
        <end position="110"/>
    </location>
</feature>
<dbReference type="PANTHER" id="PTHR43163">
    <property type="entry name" value="DIPEPTIDE TRANSPORT SYSTEM PERMEASE PROTEIN DPPB-RELATED"/>
    <property type="match status" value="1"/>
</dbReference>
<dbReference type="Pfam" id="PF19300">
    <property type="entry name" value="BPD_transp_1_N"/>
    <property type="match status" value="1"/>
</dbReference>
<feature type="region of interest" description="Disordered" evidence="8">
    <location>
        <begin position="1"/>
        <end position="22"/>
    </location>
</feature>
<evidence type="ECO:0000256" key="2">
    <source>
        <dbReference type="ARBA" id="ARBA00022448"/>
    </source>
</evidence>
<protein>
    <submittedName>
        <fullName evidence="10">Peptide/nickel transport system permease protein</fullName>
    </submittedName>
</protein>
<keyword evidence="6 7" id="KW-0472">Membrane</keyword>
<dbReference type="Gene3D" id="1.10.3720.10">
    <property type="entry name" value="MetI-like"/>
    <property type="match status" value="1"/>
</dbReference>
<feature type="domain" description="ABC transmembrane type-1" evidence="9">
    <location>
        <begin position="124"/>
        <end position="321"/>
    </location>
</feature>
<evidence type="ECO:0000259" key="9">
    <source>
        <dbReference type="PROSITE" id="PS50928"/>
    </source>
</evidence>
<reference evidence="10 11" key="1">
    <citation type="submission" date="2016-10" db="EMBL/GenBank/DDBJ databases">
        <authorList>
            <person name="de Groot N.N."/>
        </authorList>
    </citation>
    <scope>NUCLEOTIDE SEQUENCE [LARGE SCALE GENOMIC DNA]</scope>
    <source>
        <strain evidence="10 11">DSM 45434</strain>
    </source>
</reference>
<dbReference type="InterPro" id="IPR035906">
    <property type="entry name" value="MetI-like_sf"/>
</dbReference>
<name>A0A1H1M3R1_9CORY</name>
<keyword evidence="4 7" id="KW-0812">Transmembrane</keyword>
<feature type="transmembrane region" description="Helical" evidence="7">
    <location>
        <begin position="302"/>
        <end position="321"/>
    </location>
</feature>
<evidence type="ECO:0000256" key="6">
    <source>
        <dbReference type="ARBA" id="ARBA00023136"/>
    </source>
</evidence>
<dbReference type="InterPro" id="IPR045621">
    <property type="entry name" value="BPD_transp_1_N"/>
</dbReference>
<accession>A0A1H1M3R1</accession>
<dbReference type="eggNOG" id="COG0601">
    <property type="taxonomic scope" value="Bacteria"/>
</dbReference>
<dbReference type="PROSITE" id="PS50928">
    <property type="entry name" value="ABC_TM1"/>
    <property type="match status" value="1"/>
</dbReference>
<sequence length="345" mass="36680">MTTLELGNDAARQAHTTGARPTAQYSPGRRILSRVLQAIFVVWAAYTAAFFLLNALPGDPVLLILGPDATTLPQEEIDAFAAERGLDRPLIVQYVVALGGLLTGDLGLSYQMGQEVTTIIGEAIVPTLQLAAVAVVFSLVGGVALAFAASYWRVPWIRQPLLALPSLAYSIPSFWLGLVFIQVFAFELQVLPAFSEGDLRSLILPALPLAVSTGAMIAQVFTLSLDEELASPYATTARAKGASRGRILFLHTTRNAAAPVLTMAGLLLGNLVTGAVITETVFSRAGFGRLIVTAVTNQDIPVVLGAVLVVSLAYSVINALVDTAYPLIDPRQRTVRSVRTQQEGN</sequence>
<evidence type="ECO:0000256" key="3">
    <source>
        <dbReference type="ARBA" id="ARBA00022475"/>
    </source>
</evidence>
<keyword evidence="3" id="KW-1003">Cell membrane</keyword>
<feature type="transmembrane region" description="Helical" evidence="7">
    <location>
        <begin position="35"/>
        <end position="56"/>
    </location>
</feature>
<dbReference type="AlphaFoldDB" id="A0A1H1M3R1"/>
<dbReference type="SUPFAM" id="SSF161098">
    <property type="entry name" value="MetI-like"/>
    <property type="match status" value="1"/>
</dbReference>
<feature type="transmembrane region" description="Helical" evidence="7">
    <location>
        <begin position="202"/>
        <end position="221"/>
    </location>
</feature>
<dbReference type="CDD" id="cd06261">
    <property type="entry name" value="TM_PBP2"/>
    <property type="match status" value="1"/>
</dbReference>
<dbReference type="STRING" id="1203190.GCA_000312345_00356"/>
<dbReference type="EMBL" id="LT629765">
    <property type="protein sequence ID" value="SDR81015.1"/>
    <property type="molecule type" value="Genomic_DNA"/>
</dbReference>
<evidence type="ECO:0000256" key="5">
    <source>
        <dbReference type="ARBA" id="ARBA00022989"/>
    </source>
</evidence>